<accession>A0ABQ4R4S7</accession>
<gene>
    <name evidence="2" type="ORF">OPKNFCMD_5461</name>
</gene>
<evidence type="ECO:0008006" key="4">
    <source>
        <dbReference type="Google" id="ProtNLM"/>
    </source>
</evidence>
<reference evidence="2" key="1">
    <citation type="journal article" date="2021" name="Front. Microbiol.">
        <title>Comprehensive Comparative Genomics and Phenotyping of Methylobacterium Species.</title>
        <authorList>
            <person name="Alessa O."/>
            <person name="Ogura Y."/>
            <person name="Fujitani Y."/>
            <person name="Takami H."/>
            <person name="Hayashi T."/>
            <person name="Sahin N."/>
            <person name="Tani A."/>
        </authorList>
    </citation>
    <scope>NUCLEOTIDE SEQUENCE</scope>
    <source>
        <strain evidence="2">KCTC 52305</strain>
    </source>
</reference>
<comment type="caution">
    <text evidence="2">The sequence shown here is derived from an EMBL/GenBank/DDBJ whole genome shotgun (WGS) entry which is preliminary data.</text>
</comment>
<feature type="region of interest" description="Disordered" evidence="1">
    <location>
        <begin position="1"/>
        <end position="34"/>
    </location>
</feature>
<sequence>MLNIVGARSGCGDRTQAPGNAVLGSTSTPDVSHPPRVVHRLAQRFALSPEVAAVVAQLAGLGPTEARR</sequence>
<keyword evidence="3" id="KW-1185">Reference proteome</keyword>
<reference evidence="2" key="2">
    <citation type="submission" date="2021-08" db="EMBL/GenBank/DDBJ databases">
        <authorList>
            <person name="Tani A."/>
            <person name="Ola A."/>
            <person name="Ogura Y."/>
            <person name="Katsura K."/>
            <person name="Hayashi T."/>
        </authorList>
    </citation>
    <scope>NUCLEOTIDE SEQUENCE</scope>
    <source>
        <strain evidence="2">KCTC 52305</strain>
    </source>
</reference>
<evidence type="ECO:0000313" key="2">
    <source>
        <dbReference type="EMBL" id="GJD52695.1"/>
    </source>
</evidence>
<proteinExistence type="predicted"/>
<dbReference type="Proteomes" id="UP001055167">
    <property type="component" value="Unassembled WGS sequence"/>
</dbReference>
<dbReference type="EMBL" id="BPQH01000021">
    <property type="protein sequence ID" value="GJD52695.1"/>
    <property type="molecule type" value="Genomic_DNA"/>
</dbReference>
<evidence type="ECO:0000256" key="1">
    <source>
        <dbReference type="SAM" id="MobiDB-lite"/>
    </source>
</evidence>
<name>A0ABQ4R4S7_9HYPH</name>
<protein>
    <recommendedName>
        <fullName evidence="4">DUF3606 domain-containing protein</fullName>
    </recommendedName>
</protein>
<organism evidence="2 3">
    <name type="scientific">Methylobacterium crusticola</name>
    <dbReference type="NCBI Taxonomy" id="1697972"/>
    <lineage>
        <taxon>Bacteria</taxon>
        <taxon>Pseudomonadati</taxon>
        <taxon>Pseudomonadota</taxon>
        <taxon>Alphaproteobacteria</taxon>
        <taxon>Hyphomicrobiales</taxon>
        <taxon>Methylobacteriaceae</taxon>
        <taxon>Methylobacterium</taxon>
    </lineage>
</organism>
<evidence type="ECO:0000313" key="3">
    <source>
        <dbReference type="Proteomes" id="UP001055167"/>
    </source>
</evidence>